<dbReference type="PROSITE" id="PS00216">
    <property type="entry name" value="SUGAR_TRANSPORT_1"/>
    <property type="match status" value="1"/>
</dbReference>
<dbReference type="Gene3D" id="1.10.3630.10">
    <property type="entry name" value="yeast vps74-n-term truncation variant domain like"/>
    <property type="match status" value="1"/>
</dbReference>
<dbReference type="InterPro" id="IPR020846">
    <property type="entry name" value="MFS_dom"/>
</dbReference>
<keyword evidence="10" id="KW-0446">Lipid-binding</keyword>
<name>A0ABU0FN13_9HYPH</name>
<dbReference type="PROSITE" id="PS50850">
    <property type="entry name" value="MFS"/>
    <property type="match status" value="1"/>
</dbReference>
<evidence type="ECO:0000256" key="7">
    <source>
        <dbReference type="ARBA" id="ARBA00022847"/>
    </source>
</evidence>
<evidence type="ECO:0000256" key="12">
    <source>
        <dbReference type="SAM" id="Phobius"/>
    </source>
</evidence>
<dbReference type="Gene3D" id="1.20.1250.20">
    <property type="entry name" value="MFS general substrate transporter like domains"/>
    <property type="match status" value="2"/>
</dbReference>
<proteinExistence type="inferred from homology"/>
<dbReference type="Proteomes" id="UP001237448">
    <property type="component" value="Unassembled WGS sequence"/>
</dbReference>
<feature type="transmembrane region" description="Helical" evidence="12">
    <location>
        <begin position="355"/>
        <end position="377"/>
    </location>
</feature>
<reference evidence="14 15" key="1">
    <citation type="submission" date="2023-07" db="EMBL/GenBank/DDBJ databases">
        <title>Genomic Encyclopedia of Type Strains, Phase IV (KMG-IV): sequencing the most valuable type-strain genomes for metagenomic binning, comparative biology and taxonomic classification.</title>
        <authorList>
            <person name="Goeker M."/>
        </authorList>
    </citation>
    <scope>NUCLEOTIDE SEQUENCE [LARGE SCALE GENOMIC DNA]</scope>
    <source>
        <strain evidence="14 15">DSM 5896</strain>
    </source>
</reference>
<evidence type="ECO:0000313" key="15">
    <source>
        <dbReference type="Proteomes" id="UP001237448"/>
    </source>
</evidence>
<evidence type="ECO:0000256" key="11">
    <source>
        <dbReference type="ARBA" id="ARBA00023136"/>
    </source>
</evidence>
<dbReference type="RefSeq" id="WP_307435290.1">
    <property type="nucleotide sequence ID" value="NZ_JAUSVK010000001.1"/>
</dbReference>
<evidence type="ECO:0000256" key="9">
    <source>
        <dbReference type="ARBA" id="ARBA00023034"/>
    </source>
</evidence>
<feature type="transmembrane region" description="Helical" evidence="12">
    <location>
        <begin position="480"/>
        <end position="498"/>
    </location>
</feature>
<dbReference type="SUPFAM" id="SSF103473">
    <property type="entry name" value="MFS general substrate transporter"/>
    <property type="match status" value="1"/>
</dbReference>
<evidence type="ECO:0000256" key="8">
    <source>
        <dbReference type="ARBA" id="ARBA00022989"/>
    </source>
</evidence>
<dbReference type="InterPro" id="IPR005829">
    <property type="entry name" value="Sugar_transporter_CS"/>
</dbReference>
<keyword evidence="15" id="KW-1185">Reference proteome</keyword>
<dbReference type="InterPro" id="IPR011701">
    <property type="entry name" value="MFS"/>
</dbReference>
<accession>A0ABU0FN13</accession>
<dbReference type="InterPro" id="IPR005828">
    <property type="entry name" value="MFS_sugar_transport-like"/>
</dbReference>
<dbReference type="InterPro" id="IPR036259">
    <property type="entry name" value="MFS_trans_sf"/>
</dbReference>
<dbReference type="PROSITE" id="PS00217">
    <property type="entry name" value="SUGAR_TRANSPORT_2"/>
    <property type="match status" value="1"/>
</dbReference>
<feature type="transmembrane region" description="Helical" evidence="12">
    <location>
        <begin position="389"/>
        <end position="408"/>
    </location>
</feature>
<gene>
    <name evidence="14" type="ORF">J3R73_005693</name>
</gene>
<dbReference type="InterPro" id="IPR008628">
    <property type="entry name" value="GPP34-like"/>
</dbReference>
<feature type="transmembrane region" description="Helical" evidence="12">
    <location>
        <begin position="289"/>
        <end position="307"/>
    </location>
</feature>
<keyword evidence="5" id="KW-1003">Cell membrane</keyword>
<dbReference type="InterPro" id="IPR038261">
    <property type="entry name" value="GPP34-like_sf"/>
</dbReference>
<keyword evidence="11 12" id="KW-0472">Membrane</keyword>
<feature type="transmembrane region" description="Helical" evidence="12">
    <location>
        <begin position="597"/>
        <end position="617"/>
    </location>
</feature>
<keyword evidence="6 12" id="KW-0812">Transmembrane</keyword>
<keyword evidence="4" id="KW-0813">Transport</keyword>
<feature type="transmembrane region" description="Helical" evidence="12">
    <location>
        <begin position="313"/>
        <end position="334"/>
    </location>
</feature>
<feature type="domain" description="Major facilitator superfamily (MFS) profile" evidence="13">
    <location>
        <begin position="217"/>
        <end position="625"/>
    </location>
</feature>
<comment type="subcellular location">
    <subcellularLocation>
        <location evidence="2">Cell membrane</location>
        <topology evidence="2">Multi-pass membrane protein</topology>
    </subcellularLocation>
    <subcellularLocation>
        <location evidence="1">Golgi apparatus membrane</location>
        <topology evidence="1">Peripheral membrane protein</topology>
        <orientation evidence="1">Cytoplasmic side</orientation>
    </subcellularLocation>
</comment>
<comment type="similarity">
    <text evidence="3">Belongs to the major facilitator superfamily. Metabolite:H+ Symporter (MHS) family (TC 2.A.1.6) family.</text>
</comment>
<dbReference type="Pfam" id="PF05719">
    <property type="entry name" value="GPP34"/>
    <property type="match status" value="1"/>
</dbReference>
<evidence type="ECO:0000256" key="2">
    <source>
        <dbReference type="ARBA" id="ARBA00004651"/>
    </source>
</evidence>
<dbReference type="PANTHER" id="PTHR43528:SF1">
    <property type="entry name" value="ALPHA-KETOGLUTARATE PERMEASE"/>
    <property type="match status" value="1"/>
</dbReference>
<comment type="caution">
    <text evidence="14">The sequence shown here is derived from an EMBL/GenBank/DDBJ whole genome shotgun (WGS) entry which is preliminary data.</text>
</comment>
<feature type="transmembrane region" description="Helical" evidence="12">
    <location>
        <begin position="254"/>
        <end position="277"/>
    </location>
</feature>
<feature type="transmembrane region" description="Helical" evidence="12">
    <location>
        <begin position="531"/>
        <end position="555"/>
    </location>
</feature>
<dbReference type="InterPro" id="IPR051084">
    <property type="entry name" value="H+-coupled_symporters"/>
</dbReference>
<evidence type="ECO:0000256" key="4">
    <source>
        <dbReference type="ARBA" id="ARBA00022448"/>
    </source>
</evidence>
<feature type="transmembrane region" description="Helical" evidence="12">
    <location>
        <begin position="567"/>
        <end position="591"/>
    </location>
</feature>
<dbReference type="Pfam" id="PF00083">
    <property type="entry name" value="Sugar_tr"/>
    <property type="match status" value="1"/>
</dbReference>
<sequence>MQHVSLIEELLLLTLEDAGGEFDEVPEVYLTCGVAGAALIDLSLQGRIDSDLRELWVADPTPTGDPVLDRVLAEIAAEPARLDPRAWIVRLAPKAPAMREAALASLCAKGILYRRDQSFLWVLHDRRYPVAAGQERPEAKRRLLALLFNDDIPHPEDAALVALADACFVFERFFKPAELKAVKPRIEQLGRLDLIGGAIVRTAHELNLQIKTSERRTVIAGLAGNVMEWYDFGVYGFFAAAIGQQFFPAHDPTVSLLASFGVFAVGFIARPLGGLVFGHIGDRRGRRAAVVASVLMMVVPTLLMGLLPTYETIGIAAPALLVALRLLQGLAVGGEYTTSMVLLVEEALPSRRGRLGSYAPLGSIGGLLLGSLVGAAITAILPPQTAGSWGWRAAFLTGVAIGALVFIARRRLPKEPEVKATGAEMSPIRDAFRTQWTTILKVIGFNLVNGVGFYMCFIYMTTWLLQTHHFAESEALALDSFALVVLLAALPASGIVSDRIGRKPLLLLGSGLLALLAWPLFWLISQPSLPLILAGLASFGLIVACFAGACPAFMVEAFPKHVRCSGLSVGYNLSLSIFGGTVPLVSVALIAATGDRLAPAFYLMLAAALSFVMATLIDAHPDEARAGW</sequence>
<dbReference type="EMBL" id="JAUSVK010000001">
    <property type="protein sequence ID" value="MDQ0395901.1"/>
    <property type="molecule type" value="Genomic_DNA"/>
</dbReference>
<evidence type="ECO:0000256" key="1">
    <source>
        <dbReference type="ARBA" id="ARBA00004255"/>
    </source>
</evidence>
<feature type="transmembrane region" description="Helical" evidence="12">
    <location>
        <begin position="505"/>
        <end position="525"/>
    </location>
</feature>
<protein>
    <submittedName>
        <fullName evidence="14">MFS family permease</fullName>
    </submittedName>
</protein>
<evidence type="ECO:0000256" key="6">
    <source>
        <dbReference type="ARBA" id="ARBA00022692"/>
    </source>
</evidence>
<dbReference type="Pfam" id="PF07690">
    <property type="entry name" value="MFS_1"/>
    <property type="match status" value="1"/>
</dbReference>
<keyword evidence="9" id="KW-0333">Golgi apparatus</keyword>
<keyword evidence="7" id="KW-0769">Symport</keyword>
<evidence type="ECO:0000256" key="5">
    <source>
        <dbReference type="ARBA" id="ARBA00022475"/>
    </source>
</evidence>
<feature type="transmembrane region" description="Helical" evidence="12">
    <location>
        <begin position="439"/>
        <end position="460"/>
    </location>
</feature>
<evidence type="ECO:0000313" key="14">
    <source>
        <dbReference type="EMBL" id="MDQ0395901.1"/>
    </source>
</evidence>
<dbReference type="PANTHER" id="PTHR43528">
    <property type="entry name" value="ALPHA-KETOGLUTARATE PERMEASE"/>
    <property type="match status" value="1"/>
</dbReference>
<keyword evidence="8 12" id="KW-1133">Transmembrane helix</keyword>
<evidence type="ECO:0000256" key="3">
    <source>
        <dbReference type="ARBA" id="ARBA00008240"/>
    </source>
</evidence>
<evidence type="ECO:0000259" key="13">
    <source>
        <dbReference type="PROSITE" id="PS50850"/>
    </source>
</evidence>
<organism evidence="14 15">
    <name type="scientific">Labrys monachus</name>
    <dbReference type="NCBI Taxonomy" id="217067"/>
    <lineage>
        <taxon>Bacteria</taxon>
        <taxon>Pseudomonadati</taxon>
        <taxon>Pseudomonadota</taxon>
        <taxon>Alphaproteobacteria</taxon>
        <taxon>Hyphomicrobiales</taxon>
        <taxon>Xanthobacteraceae</taxon>
        <taxon>Labrys</taxon>
    </lineage>
</organism>
<evidence type="ECO:0000256" key="10">
    <source>
        <dbReference type="ARBA" id="ARBA00023121"/>
    </source>
</evidence>